<sequence length="176" mass="19597">MTTQGEPEHHFHRAEIPIPPTLPGARWDDIVEVTQGHHARLLSLCDRLERIADSLPDGIDIAECLGIARILVPALRAAHRFEEDRLFPAVRARLGATPRIEDMLARLSHEHREDEGFAEEVAEVLMEWGLCTGRAEKEATGYMLRGLFGNLRRQVAVERDMLLGPSVGSAAIAPTR</sequence>
<dbReference type="Proteomes" id="UP000672602">
    <property type="component" value="Unassembled WGS sequence"/>
</dbReference>
<name>A0A8J7S881_9PROT</name>
<accession>A0A8J7S881</accession>
<dbReference type="Gene3D" id="1.20.120.520">
    <property type="entry name" value="nmb1532 protein domain like"/>
    <property type="match status" value="1"/>
</dbReference>
<dbReference type="EMBL" id="JAGMWN010000010">
    <property type="protein sequence ID" value="MBP5858669.1"/>
    <property type="molecule type" value="Genomic_DNA"/>
</dbReference>
<reference evidence="2" key="1">
    <citation type="submission" date="2021-04" db="EMBL/GenBank/DDBJ databases">
        <authorList>
            <person name="Zhang D.-C."/>
        </authorList>
    </citation>
    <scope>NUCLEOTIDE SEQUENCE</scope>
    <source>
        <strain evidence="2">CGMCC 1.15697</strain>
    </source>
</reference>
<comment type="caution">
    <text evidence="2">The sequence shown here is derived from an EMBL/GenBank/DDBJ whole genome shotgun (WGS) entry which is preliminary data.</text>
</comment>
<feature type="domain" description="Hemerythrin-like" evidence="1">
    <location>
        <begin position="30"/>
        <end position="163"/>
    </location>
</feature>
<keyword evidence="3" id="KW-1185">Reference proteome</keyword>
<evidence type="ECO:0000313" key="2">
    <source>
        <dbReference type="EMBL" id="MBP5858669.1"/>
    </source>
</evidence>
<dbReference type="AlphaFoldDB" id="A0A8J7S881"/>
<dbReference type="InterPro" id="IPR012312">
    <property type="entry name" value="Hemerythrin-like"/>
</dbReference>
<gene>
    <name evidence="2" type="ORF">KAJ83_16740</name>
</gene>
<organism evidence="2 3">
    <name type="scientific">Marivibrio halodurans</name>
    <dbReference type="NCBI Taxonomy" id="2039722"/>
    <lineage>
        <taxon>Bacteria</taxon>
        <taxon>Pseudomonadati</taxon>
        <taxon>Pseudomonadota</taxon>
        <taxon>Alphaproteobacteria</taxon>
        <taxon>Rhodospirillales</taxon>
        <taxon>Rhodospirillaceae</taxon>
        <taxon>Marivibrio</taxon>
    </lineage>
</organism>
<dbReference type="Pfam" id="PF01814">
    <property type="entry name" value="Hemerythrin"/>
    <property type="match status" value="1"/>
</dbReference>
<proteinExistence type="predicted"/>
<evidence type="ECO:0000259" key="1">
    <source>
        <dbReference type="Pfam" id="PF01814"/>
    </source>
</evidence>
<dbReference type="RefSeq" id="WP_210683261.1">
    <property type="nucleotide sequence ID" value="NZ_JAGMWN010000010.1"/>
</dbReference>
<evidence type="ECO:0000313" key="3">
    <source>
        <dbReference type="Proteomes" id="UP000672602"/>
    </source>
</evidence>
<protein>
    <submittedName>
        <fullName evidence="2">Hemerythrin domain-containing protein</fullName>
    </submittedName>
</protein>